<accession>A0A0G4EPP3</accession>
<proteinExistence type="predicted"/>
<dbReference type="AlphaFoldDB" id="A0A0G4EPP3"/>
<feature type="compositionally biased region" description="Polar residues" evidence="1">
    <location>
        <begin position="219"/>
        <end position="238"/>
    </location>
</feature>
<reference evidence="2 3" key="1">
    <citation type="submission" date="2014-11" db="EMBL/GenBank/DDBJ databases">
        <authorList>
            <person name="Zhu J."/>
            <person name="Qi W."/>
            <person name="Song R."/>
        </authorList>
    </citation>
    <scope>NUCLEOTIDE SEQUENCE [LARGE SCALE GENOMIC DNA]</scope>
</reference>
<keyword evidence="3" id="KW-1185">Reference proteome</keyword>
<sequence length="356" mass="38771">MNTDLPAASLLRVLHDHWDAIELDRRRSHSLADPIDMTAPAEHRHVWLTGGSTERIMGQEGWDIALLPAAIDEDGRWRPLRYLYRLQVFRKPGMELGEQATDYNSECCVRVYHGGQLVGVVGYVPVKKGPGDKLCATCQLAAPSVPPTPATVTSTPTATQLSAATVVPQPQSDTSSAGASTADDDEAIPPPFDVLPIDGADDSYAGAAQFSGPLPPMQPQQHATDVEPTTSTCSSAWSSPDPLGASLRPNVALRDDSYHRDHEEEDVEMDDTQLLAKAHDIISDIHLPDDIIMTAWQTGESHRIMIGVEIGGFHGCHAFSVKGHTHKAVREAVEKAYKHAADLRAAHHRRNRMCVE</sequence>
<feature type="compositionally biased region" description="Low complexity" evidence="1">
    <location>
        <begin position="172"/>
        <end position="181"/>
    </location>
</feature>
<evidence type="ECO:0000256" key="1">
    <source>
        <dbReference type="SAM" id="MobiDB-lite"/>
    </source>
</evidence>
<gene>
    <name evidence="2" type="ORF">Vbra_20671</name>
</gene>
<evidence type="ECO:0000313" key="2">
    <source>
        <dbReference type="EMBL" id="CEL99531.1"/>
    </source>
</evidence>
<dbReference type="Proteomes" id="UP000041254">
    <property type="component" value="Unassembled WGS sequence"/>
</dbReference>
<dbReference type="EMBL" id="CDMY01000282">
    <property type="protein sequence ID" value="CEL99531.1"/>
    <property type="molecule type" value="Genomic_DNA"/>
</dbReference>
<name>A0A0G4EPP3_VITBC</name>
<evidence type="ECO:0000313" key="3">
    <source>
        <dbReference type="Proteomes" id="UP000041254"/>
    </source>
</evidence>
<protein>
    <submittedName>
        <fullName evidence="2">Uncharacterized protein</fullName>
    </submittedName>
</protein>
<dbReference type="InParanoid" id="A0A0G4EPP3"/>
<dbReference type="VEuPathDB" id="CryptoDB:Vbra_20671"/>
<feature type="region of interest" description="Disordered" evidence="1">
    <location>
        <begin position="162"/>
        <end position="248"/>
    </location>
</feature>
<feature type="compositionally biased region" description="Polar residues" evidence="1">
    <location>
        <begin position="162"/>
        <end position="171"/>
    </location>
</feature>
<organism evidence="2 3">
    <name type="scientific">Vitrella brassicaformis (strain CCMP3155)</name>
    <dbReference type="NCBI Taxonomy" id="1169540"/>
    <lineage>
        <taxon>Eukaryota</taxon>
        <taxon>Sar</taxon>
        <taxon>Alveolata</taxon>
        <taxon>Colpodellida</taxon>
        <taxon>Vitrellaceae</taxon>
        <taxon>Vitrella</taxon>
    </lineage>
</organism>